<accession>A0AAV7X023</accession>
<evidence type="ECO:0000256" key="1">
    <source>
        <dbReference type="SAM" id="MobiDB-lite"/>
    </source>
</evidence>
<evidence type="ECO:0000313" key="2">
    <source>
        <dbReference type="EMBL" id="KAJ1218356.1"/>
    </source>
</evidence>
<organism evidence="2 3">
    <name type="scientific">Pleurodeles waltl</name>
    <name type="common">Iberian ribbed newt</name>
    <dbReference type="NCBI Taxonomy" id="8319"/>
    <lineage>
        <taxon>Eukaryota</taxon>
        <taxon>Metazoa</taxon>
        <taxon>Chordata</taxon>
        <taxon>Craniata</taxon>
        <taxon>Vertebrata</taxon>
        <taxon>Euteleostomi</taxon>
        <taxon>Amphibia</taxon>
        <taxon>Batrachia</taxon>
        <taxon>Caudata</taxon>
        <taxon>Salamandroidea</taxon>
        <taxon>Salamandridae</taxon>
        <taxon>Pleurodelinae</taxon>
        <taxon>Pleurodeles</taxon>
    </lineage>
</organism>
<feature type="region of interest" description="Disordered" evidence="1">
    <location>
        <begin position="1"/>
        <end position="26"/>
    </location>
</feature>
<sequence>MQRLAQGPDGDEDTDPARSRAVRRSQQLCPARSYGGMLTRRRGQRRAADAHSQELTIVGAYVTGAQPVGQLKTLDGLLGLIAEHAHGGAA</sequence>
<gene>
    <name evidence="2" type="ORF">NDU88_005936</name>
</gene>
<dbReference type="EMBL" id="JANPWB010000001">
    <property type="protein sequence ID" value="KAJ1218356.1"/>
    <property type="molecule type" value="Genomic_DNA"/>
</dbReference>
<proteinExistence type="predicted"/>
<dbReference type="AlphaFoldDB" id="A0AAV7X023"/>
<name>A0AAV7X023_PLEWA</name>
<evidence type="ECO:0000313" key="3">
    <source>
        <dbReference type="Proteomes" id="UP001066276"/>
    </source>
</evidence>
<comment type="caution">
    <text evidence="2">The sequence shown here is derived from an EMBL/GenBank/DDBJ whole genome shotgun (WGS) entry which is preliminary data.</text>
</comment>
<reference evidence="2" key="1">
    <citation type="journal article" date="2022" name="bioRxiv">
        <title>Sequencing and chromosome-scale assembly of the giantPleurodeles waltlgenome.</title>
        <authorList>
            <person name="Brown T."/>
            <person name="Elewa A."/>
            <person name="Iarovenko S."/>
            <person name="Subramanian E."/>
            <person name="Araus A.J."/>
            <person name="Petzold A."/>
            <person name="Susuki M."/>
            <person name="Suzuki K.-i.T."/>
            <person name="Hayashi T."/>
            <person name="Toyoda A."/>
            <person name="Oliveira C."/>
            <person name="Osipova E."/>
            <person name="Leigh N.D."/>
            <person name="Simon A."/>
            <person name="Yun M.H."/>
        </authorList>
    </citation>
    <scope>NUCLEOTIDE SEQUENCE</scope>
    <source>
        <strain evidence="2">20211129_DDA</strain>
        <tissue evidence="2">Liver</tissue>
    </source>
</reference>
<keyword evidence="3" id="KW-1185">Reference proteome</keyword>
<dbReference type="Proteomes" id="UP001066276">
    <property type="component" value="Chromosome 1_1"/>
</dbReference>
<protein>
    <submittedName>
        <fullName evidence="2">Uncharacterized protein</fullName>
    </submittedName>
</protein>